<feature type="region of interest" description="Disordered" evidence="1">
    <location>
        <begin position="614"/>
        <end position="636"/>
    </location>
</feature>
<dbReference type="PANTHER" id="PTHR45856">
    <property type="entry name" value="ALPHA/BETA-HYDROLASES SUPERFAMILY PROTEIN"/>
    <property type="match status" value="1"/>
</dbReference>
<dbReference type="CDD" id="cd00519">
    <property type="entry name" value="Lipase_3"/>
    <property type="match status" value="1"/>
</dbReference>
<evidence type="ECO:0000259" key="3">
    <source>
        <dbReference type="Pfam" id="PF01764"/>
    </source>
</evidence>
<organism evidence="4">
    <name type="scientific">Ditylum brightwellii</name>
    <dbReference type="NCBI Taxonomy" id="49249"/>
    <lineage>
        <taxon>Eukaryota</taxon>
        <taxon>Sar</taxon>
        <taxon>Stramenopiles</taxon>
        <taxon>Ochrophyta</taxon>
        <taxon>Bacillariophyta</taxon>
        <taxon>Mediophyceae</taxon>
        <taxon>Lithodesmiophycidae</taxon>
        <taxon>Lithodesmiales</taxon>
        <taxon>Lithodesmiaceae</taxon>
        <taxon>Ditylum</taxon>
    </lineage>
</organism>
<reference evidence="4" key="1">
    <citation type="submission" date="2021-01" db="EMBL/GenBank/DDBJ databases">
        <authorList>
            <person name="Corre E."/>
            <person name="Pelletier E."/>
            <person name="Niang G."/>
            <person name="Scheremetjew M."/>
            <person name="Finn R."/>
            <person name="Kale V."/>
            <person name="Holt S."/>
            <person name="Cochrane G."/>
            <person name="Meng A."/>
            <person name="Brown T."/>
            <person name="Cohen L."/>
        </authorList>
    </citation>
    <scope>NUCLEOTIDE SEQUENCE</scope>
    <source>
        <strain evidence="4">GSO104</strain>
    </source>
</reference>
<dbReference type="AlphaFoldDB" id="A0A7S4QJ03"/>
<keyword evidence="2" id="KW-0812">Transmembrane</keyword>
<evidence type="ECO:0000313" key="4">
    <source>
        <dbReference type="EMBL" id="CAE4585174.1"/>
    </source>
</evidence>
<dbReference type="Pfam" id="PF01764">
    <property type="entry name" value="Lipase_3"/>
    <property type="match status" value="1"/>
</dbReference>
<keyword evidence="2" id="KW-0472">Membrane</keyword>
<dbReference type="InterPro" id="IPR029058">
    <property type="entry name" value="AB_hydrolase_fold"/>
</dbReference>
<protein>
    <recommendedName>
        <fullName evidence="3">Fungal lipase-type domain-containing protein</fullName>
    </recommendedName>
</protein>
<dbReference type="EMBL" id="HBNS01004397">
    <property type="protein sequence ID" value="CAE4585174.1"/>
    <property type="molecule type" value="Transcribed_RNA"/>
</dbReference>
<proteinExistence type="predicted"/>
<dbReference type="InterPro" id="IPR002921">
    <property type="entry name" value="Fungal_lipase-type"/>
</dbReference>
<dbReference type="SUPFAM" id="SSF53474">
    <property type="entry name" value="alpha/beta-Hydrolases"/>
    <property type="match status" value="1"/>
</dbReference>
<dbReference type="GO" id="GO:0006629">
    <property type="term" value="P:lipid metabolic process"/>
    <property type="evidence" value="ECO:0007669"/>
    <property type="project" value="InterPro"/>
</dbReference>
<accession>A0A7S4QJ03</accession>
<name>A0A7S4QJ03_9STRA</name>
<gene>
    <name evidence="4" type="ORF">DBRI00130_LOCUS3567</name>
</gene>
<evidence type="ECO:0000256" key="2">
    <source>
        <dbReference type="SAM" id="Phobius"/>
    </source>
</evidence>
<dbReference type="InterPro" id="IPR051218">
    <property type="entry name" value="Sec_MonoDiacylglyc_Lipase"/>
</dbReference>
<dbReference type="Gene3D" id="3.40.50.1820">
    <property type="entry name" value="alpha/beta hydrolase"/>
    <property type="match status" value="1"/>
</dbReference>
<dbReference type="PANTHER" id="PTHR45856:SF11">
    <property type="entry name" value="FUNGAL LIPASE-LIKE DOMAIN-CONTAINING PROTEIN"/>
    <property type="match status" value="1"/>
</dbReference>
<evidence type="ECO:0000256" key="1">
    <source>
        <dbReference type="SAM" id="MobiDB-lite"/>
    </source>
</evidence>
<keyword evidence="2" id="KW-1133">Transmembrane helix</keyword>
<feature type="domain" description="Fungal lipase-type" evidence="3">
    <location>
        <begin position="241"/>
        <end position="400"/>
    </location>
</feature>
<feature type="transmembrane region" description="Helical" evidence="2">
    <location>
        <begin position="534"/>
        <end position="558"/>
    </location>
</feature>
<sequence length="732" mass="83229">MIRIVLDELDREQEKEVRQFRETYDTMGFQHHDISMIKEFKKYVEDSRKQQLDDVAVQAIKELRKKVSNNKKARVPRRSGLLARIGSSFSLNKSFRDTDSVSTSQFSQGNDVNESIIIRESIEARRKSLDSSGKGKDNWFKIQRTLIEDHFGKLNLTQTDIFPAENQTAAAKKSRRLPTEHLSQAMIDDVLESSLTSYFEEGSVVAQMLRGGIEVAWFGDRHPKEAIYCLCVNRKTKTVTVVFRGSVTAHNWVRNLQIVMTDHRNPIWEENYDGWDNVISLHTGFSLYLLRKRKVDGNRKIDEIFTRLDHIGRELDSEGRYHVCVTGHSLGGALATIFSFYAAADPRFNKIGPVRAFTYAAPRVGDLKFMRAYQQLERTNRLLHARFVNACDFVPLVPTFSLEGLFIGQWYKHVGLQVRLHKPGWKGRLITQKAKMVSYTSDDSWWSFLKAAYRNNFIINLTTLSNFAQNHKPPEHQRRLNFARQIRVGLAEKGIGPKKKMYTLEGYYQLKARFDSDKHADGSSESHFMFAQNVILISSYSIILLVLIFCVFSFLVMAPDTVKEDNVKMSSDLLVVQKNHPPVEIIGLSQVKSEVELPEINHIDIDTNDIFFNKETGDSQCPEEDNDNDHDSANTKTKEISDVDGMVPRTAFTSIGSRALDKDAQWNASGDSNSAFMAFVKARSSEMKTIYGSGDAAQVSIEKSSISKDAHAKALKTIMDARTAVKGMTNNK</sequence>